<dbReference type="EMBL" id="JAFBEC010000001">
    <property type="protein sequence ID" value="MBM7631074.1"/>
    <property type="molecule type" value="Genomic_DNA"/>
</dbReference>
<sequence>MKRIVLLLLTFTLFLAGCSEIMEKSYEGDVWNVEFEAEETSSITFTYLPSNPEDIDTFGFVSSTGITKLGIPLDQNGMHTDNSGCRGCAQTVDNPIDIDMTWVTVDGEEFEKSITLN</sequence>
<dbReference type="Proteomes" id="UP000741863">
    <property type="component" value="Unassembled WGS sequence"/>
</dbReference>
<gene>
    <name evidence="1" type="ORF">JOD17_000165</name>
</gene>
<protein>
    <recommendedName>
        <fullName evidence="3">Lipoprotein</fullName>
    </recommendedName>
</protein>
<proteinExistence type="predicted"/>
<name>A0ABS2P6P4_9BACL</name>
<evidence type="ECO:0000313" key="1">
    <source>
        <dbReference type="EMBL" id="MBM7631074.1"/>
    </source>
</evidence>
<accession>A0ABS2P6P4</accession>
<comment type="caution">
    <text evidence="1">The sequence shown here is derived from an EMBL/GenBank/DDBJ whole genome shotgun (WGS) entry which is preliminary data.</text>
</comment>
<reference evidence="1 2" key="1">
    <citation type="submission" date="2021-01" db="EMBL/GenBank/DDBJ databases">
        <title>Genomic Encyclopedia of Type Strains, Phase IV (KMG-IV): sequencing the most valuable type-strain genomes for metagenomic binning, comparative biology and taxonomic classification.</title>
        <authorList>
            <person name="Goeker M."/>
        </authorList>
    </citation>
    <scope>NUCLEOTIDE SEQUENCE [LARGE SCALE GENOMIC DNA]</scope>
    <source>
        <strain evidence="1 2">DSM 25540</strain>
    </source>
</reference>
<dbReference type="PROSITE" id="PS51257">
    <property type="entry name" value="PROKAR_LIPOPROTEIN"/>
    <property type="match status" value="1"/>
</dbReference>
<evidence type="ECO:0008006" key="3">
    <source>
        <dbReference type="Google" id="ProtNLM"/>
    </source>
</evidence>
<organism evidence="1 2">
    <name type="scientific">Geomicrobium sediminis</name>
    <dbReference type="NCBI Taxonomy" id="1347788"/>
    <lineage>
        <taxon>Bacteria</taxon>
        <taxon>Bacillati</taxon>
        <taxon>Bacillota</taxon>
        <taxon>Bacilli</taxon>
        <taxon>Bacillales</taxon>
        <taxon>Geomicrobium</taxon>
    </lineage>
</organism>
<evidence type="ECO:0000313" key="2">
    <source>
        <dbReference type="Proteomes" id="UP000741863"/>
    </source>
</evidence>
<keyword evidence="2" id="KW-1185">Reference proteome</keyword>
<dbReference type="RefSeq" id="WP_204695268.1">
    <property type="nucleotide sequence ID" value="NZ_JAFBEC010000001.1"/>
</dbReference>